<dbReference type="EMBL" id="RBEE01000014">
    <property type="protein sequence ID" value="RNL53454.1"/>
    <property type="molecule type" value="Genomic_DNA"/>
</dbReference>
<dbReference type="Pfam" id="PF20230">
    <property type="entry name" value="DUF6588"/>
    <property type="match status" value="1"/>
</dbReference>
<evidence type="ECO:0000313" key="1">
    <source>
        <dbReference type="EMBL" id="RNL53454.1"/>
    </source>
</evidence>
<gene>
    <name evidence="1" type="ORF">D7004_10255</name>
</gene>
<keyword evidence="2" id="KW-1185">Reference proteome</keyword>
<comment type="caution">
    <text evidence="1">The sequence shown here is derived from an EMBL/GenBank/DDBJ whole genome shotgun (WGS) entry which is preliminary data.</text>
</comment>
<organism evidence="1 2">
    <name type="scientific">Pedobacter jejuensis</name>
    <dbReference type="NCBI Taxonomy" id="1268550"/>
    <lineage>
        <taxon>Bacteria</taxon>
        <taxon>Pseudomonadati</taxon>
        <taxon>Bacteroidota</taxon>
        <taxon>Sphingobacteriia</taxon>
        <taxon>Sphingobacteriales</taxon>
        <taxon>Sphingobacteriaceae</taxon>
        <taxon>Pedobacter</taxon>
    </lineage>
</organism>
<evidence type="ECO:0008006" key="3">
    <source>
        <dbReference type="Google" id="ProtNLM"/>
    </source>
</evidence>
<accession>A0A3N0BWU0</accession>
<sequence length="232" mass="25790">MDLFDGNNNKLISFQLPSAVIGNIVPTPQLQLNVGFFANTELMVRAAPKIKFGERFGSVTLFGVGIKHNLIRDFINEKTSPIPFDLSLLFGYNTLNYSLPLKLYPTEGMVPENEQQVADFTTQEIYSRFNKYIIQATLSKQLSFFTPFISAGYSVSGFKLGLKGNFPIVNSIRDNQIAYITYSDPFNLNTTYLKTFRGDVGFQIKLPVLRIYASYGFSGGYGMASGGIGLGF</sequence>
<protein>
    <recommendedName>
        <fullName evidence="3">Outer membrane protein beta-barrel domain-containing protein</fullName>
    </recommendedName>
</protein>
<reference evidence="1 2" key="1">
    <citation type="submission" date="2018-10" db="EMBL/GenBank/DDBJ databases">
        <title>Genome sequencing of Pedobacter jejuensis TNB23.</title>
        <authorList>
            <person name="Cho Y.-J."/>
            <person name="Cho A."/>
            <person name="Kim O.-S."/>
        </authorList>
    </citation>
    <scope>NUCLEOTIDE SEQUENCE [LARGE SCALE GENOMIC DNA]</scope>
    <source>
        <strain evidence="1 2">TNB23</strain>
    </source>
</reference>
<dbReference type="Proteomes" id="UP000274046">
    <property type="component" value="Unassembled WGS sequence"/>
</dbReference>
<dbReference type="AlphaFoldDB" id="A0A3N0BWU0"/>
<dbReference type="InterPro" id="IPR046495">
    <property type="entry name" value="DUF6588"/>
</dbReference>
<evidence type="ECO:0000313" key="2">
    <source>
        <dbReference type="Proteomes" id="UP000274046"/>
    </source>
</evidence>
<name>A0A3N0BWU0_9SPHI</name>
<proteinExistence type="predicted"/>
<dbReference type="OrthoDB" id="9775382at2"/>